<proteinExistence type="predicted"/>
<protein>
    <recommendedName>
        <fullName evidence="4">DUF456 domain-containing protein</fullName>
    </recommendedName>
</protein>
<sequence length="155" mass="16572">MQDNPYTAPNARLDAAGAADAVRLYSPGQVAAAGFLGGPVGLIWFLKANFAALGNSRLETKTVVLGVVLLVALVAIMPLLPEQFPGVLFTVVYIFIGRYVAEKYQLTRKAIAESERFTLHSNWRVFGLGLLCLLASVAVIVVPLMLLAASGVWTP</sequence>
<evidence type="ECO:0000313" key="2">
    <source>
        <dbReference type="EMBL" id="GAA3917157.1"/>
    </source>
</evidence>
<organism evidence="2 3">
    <name type="scientific">Luteimonas lutimaris</name>
    <dbReference type="NCBI Taxonomy" id="698645"/>
    <lineage>
        <taxon>Bacteria</taxon>
        <taxon>Pseudomonadati</taxon>
        <taxon>Pseudomonadota</taxon>
        <taxon>Gammaproteobacteria</taxon>
        <taxon>Lysobacterales</taxon>
        <taxon>Lysobacteraceae</taxon>
        <taxon>Luteimonas</taxon>
    </lineage>
</organism>
<dbReference type="Proteomes" id="UP001501727">
    <property type="component" value="Unassembled WGS sequence"/>
</dbReference>
<evidence type="ECO:0008006" key="4">
    <source>
        <dbReference type="Google" id="ProtNLM"/>
    </source>
</evidence>
<feature type="transmembrane region" description="Helical" evidence="1">
    <location>
        <begin position="125"/>
        <end position="153"/>
    </location>
</feature>
<dbReference type="RefSeq" id="WP_344758650.1">
    <property type="nucleotide sequence ID" value="NZ_BAAAZU010000003.1"/>
</dbReference>
<comment type="caution">
    <text evidence="2">The sequence shown here is derived from an EMBL/GenBank/DDBJ whole genome shotgun (WGS) entry which is preliminary data.</text>
</comment>
<keyword evidence="1" id="KW-1133">Transmembrane helix</keyword>
<keyword evidence="3" id="KW-1185">Reference proteome</keyword>
<reference evidence="3" key="1">
    <citation type="journal article" date="2019" name="Int. J. Syst. Evol. Microbiol.">
        <title>The Global Catalogue of Microorganisms (GCM) 10K type strain sequencing project: providing services to taxonomists for standard genome sequencing and annotation.</title>
        <authorList>
            <consortium name="The Broad Institute Genomics Platform"/>
            <consortium name="The Broad Institute Genome Sequencing Center for Infectious Disease"/>
            <person name="Wu L."/>
            <person name="Ma J."/>
        </authorList>
    </citation>
    <scope>NUCLEOTIDE SEQUENCE [LARGE SCALE GENOMIC DNA]</scope>
    <source>
        <strain evidence="3">JCM 16916</strain>
    </source>
</reference>
<keyword evidence="1" id="KW-0812">Transmembrane</keyword>
<gene>
    <name evidence="2" type="ORF">GCM10022229_08170</name>
</gene>
<evidence type="ECO:0000313" key="3">
    <source>
        <dbReference type="Proteomes" id="UP001501727"/>
    </source>
</evidence>
<feature type="transmembrane region" description="Helical" evidence="1">
    <location>
        <begin position="30"/>
        <end position="50"/>
    </location>
</feature>
<keyword evidence="1" id="KW-0472">Membrane</keyword>
<feature type="transmembrane region" description="Helical" evidence="1">
    <location>
        <begin position="62"/>
        <end position="80"/>
    </location>
</feature>
<dbReference type="EMBL" id="BAAAZU010000003">
    <property type="protein sequence ID" value="GAA3917157.1"/>
    <property type="molecule type" value="Genomic_DNA"/>
</dbReference>
<evidence type="ECO:0000256" key="1">
    <source>
        <dbReference type="SAM" id="Phobius"/>
    </source>
</evidence>
<feature type="transmembrane region" description="Helical" evidence="1">
    <location>
        <begin position="86"/>
        <end position="104"/>
    </location>
</feature>
<name>A0ABP7M9P7_9GAMM</name>
<accession>A0ABP7M9P7</accession>